<dbReference type="AlphaFoldDB" id="A0A6A6XDA6"/>
<comment type="similarity">
    <text evidence="1">Belongs to the peptidase C1 family.</text>
</comment>
<keyword evidence="4" id="KW-1185">Reference proteome</keyword>
<sequence length="637" mass="71547">MTLASQLEIPPTSSEEINRILSEAIAYQLINAFPGNSSSKVHLNLTARQNPWPPSRPRSVDWRNRWGVSWLTTVQSQGRCDNCWAFAAAALVESMTRIEHGIWAKRSEGDVRDGAFTSNPGTVANWCAQSGSYIGALNWVQEHGVADPGCWPWQDINIKDHGGWKPCSDRIGRTVRIPKGVVDLKKDVEGQKQWIDRVGPIITVIDMPWAFQDLRGSGVYTSPPVNDANPRSQWAGQHFPLIVGYDDDRGAWLVKNSWGTWWGDNGYGWIKYGEMRMDDYWHKTGLRYTNPDPWSTRRLHNGNMIFTGRTGYINKNFELVACNRRGYGSHLVRAGGEDNDFSWTTIGSAWAPPAPSGLCVGQPALIGSTRGDRDLDLLYWSAGNNLVQKHYNQVSRTWIETAVFGTGNIGGYPSLIQYNSGQGFASVVRHLDGSLVHYESTQLALVPWLTWRQVRVVEAFGVRMSGPSLIQPNIGSKGNYYTVAVMEDSMLQLFWYNKDVGTIWMRGERFSWLIGKTPPVMIQTNYATATENDIGDFAVFVVMGGRVLRYRRDNSDLRAGGVPIDSADSRERRWHLEENFLSPDGRVRHVWSAMQGPFSQNLEVVVELEDGRMQTLFRDWGCECWKLSMAGGGSIGV</sequence>
<proteinExistence type="inferred from homology"/>
<evidence type="ECO:0000313" key="4">
    <source>
        <dbReference type="Proteomes" id="UP000799757"/>
    </source>
</evidence>
<protein>
    <submittedName>
        <fullName evidence="3">Cysteine proteinase</fullName>
    </submittedName>
</protein>
<dbReference type="InterPro" id="IPR013128">
    <property type="entry name" value="Peptidase_C1A"/>
</dbReference>
<dbReference type="InterPro" id="IPR038765">
    <property type="entry name" value="Papain-like_cys_pep_sf"/>
</dbReference>
<dbReference type="Gene3D" id="3.90.70.10">
    <property type="entry name" value="Cysteine proteinases"/>
    <property type="match status" value="1"/>
</dbReference>
<evidence type="ECO:0000259" key="2">
    <source>
        <dbReference type="SMART" id="SM00645"/>
    </source>
</evidence>
<organism evidence="3 4">
    <name type="scientific">Melanomma pulvis-pyrius CBS 109.77</name>
    <dbReference type="NCBI Taxonomy" id="1314802"/>
    <lineage>
        <taxon>Eukaryota</taxon>
        <taxon>Fungi</taxon>
        <taxon>Dikarya</taxon>
        <taxon>Ascomycota</taxon>
        <taxon>Pezizomycotina</taxon>
        <taxon>Dothideomycetes</taxon>
        <taxon>Pleosporomycetidae</taxon>
        <taxon>Pleosporales</taxon>
        <taxon>Melanommataceae</taxon>
        <taxon>Melanomma</taxon>
    </lineage>
</organism>
<dbReference type="PANTHER" id="PTHR12411">
    <property type="entry name" value="CYSTEINE PROTEASE FAMILY C1-RELATED"/>
    <property type="match status" value="1"/>
</dbReference>
<dbReference type="SMART" id="SM00645">
    <property type="entry name" value="Pept_C1"/>
    <property type="match status" value="1"/>
</dbReference>
<dbReference type="EMBL" id="MU001906">
    <property type="protein sequence ID" value="KAF2794003.1"/>
    <property type="molecule type" value="Genomic_DNA"/>
</dbReference>
<evidence type="ECO:0000256" key="1">
    <source>
        <dbReference type="ARBA" id="ARBA00008455"/>
    </source>
</evidence>
<dbReference type="SUPFAM" id="SSF54001">
    <property type="entry name" value="Cysteine proteinases"/>
    <property type="match status" value="1"/>
</dbReference>
<dbReference type="SUPFAM" id="SSF89372">
    <property type="entry name" value="Fucose-specific lectin"/>
    <property type="match status" value="1"/>
</dbReference>
<dbReference type="InterPro" id="IPR000668">
    <property type="entry name" value="Peptidase_C1A_C"/>
</dbReference>
<dbReference type="OrthoDB" id="2445485at2759"/>
<accession>A0A6A6XDA6</accession>
<name>A0A6A6XDA6_9PLEO</name>
<reference evidence="3" key="1">
    <citation type="journal article" date="2020" name="Stud. Mycol.">
        <title>101 Dothideomycetes genomes: a test case for predicting lifestyles and emergence of pathogens.</title>
        <authorList>
            <person name="Haridas S."/>
            <person name="Albert R."/>
            <person name="Binder M."/>
            <person name="Bloem J."/>
            <person name="Labutti K."/>
            <person name="Salamov A."/>
            <person name="Andreopoulos B."/>
            <person name="Baker S."/>
            <person name="Barry K."/>
            <person name="Bills G."/>
            <person name="Bluhm B."/>
            <person name="Cannon C."/>
            <person name="Castanera R."/>
            <person name="Culley D."/>
            <person name="Daum C."/>
            <person name="Ezra D."/>
            <person name="Gonzalez J."/>
            <person name="Henrissat B."/>
            <person name="Kuo A."/>
            <person name="Liang C."/>
            <person name="Lipzen A."/>
            <person name="Lutzoni F."/>
            <person name="Magnuson J."/>
            <person name="Mondo S."/>
            <person name="Nolan M."/>
            <person name="Ohm R."/>
            <person name="Pangilinan J."/>
            <person name="Park H.-J."/>
            <person name="Ramirez L."/>
            <person name="Alfaro M."/>
            <person name="Sun H."/>
            <person name="Tritt A."/>
            <person name="Yoshinaga Y."/>
            <person name="Zwiers L.-H."/>
            <person name="Turgeon B."/>
            <person name="Goodwin S."/>
            <person name="Spatafora J."/>
            <person name="Crous P."/>
            <person name="Grigoriev I."/>
        </authorList>
    </citation>
    <scope>NUCLEOTIDE SEQUENCE</scope>
    <source>
        <strain evidence="3">CBS 109.77</strain>
    </source>
</reference>
<dbReference type="Pfam" id="PF00112">
    <property type="entry name" value="Peptidase_C1"/>
    <property type="match status" value="1"/>
</dbReference>
<evidence type="ECO:0000313" key="3">
    <source>
        <dbReference type="EMBL" id="KAF2794003.1"/>
    </source>
</evidence>
<gene>
    <name evidence="3" type="ORF">K505DRAFT_243088</name>
</gene>
<dbReference type="GO" id="GO:0006508">
    <property type="term" value="P:proteolysis"/>
    <property type="evidence" value="ECO:0007669"/>
    <property type="project" value="InterPro"/>
</dbReference>
<dbReference type="Proteomes" id="UP000799757">
    <property type="component" value="Unassembled WGS sequence"/>
</dbReference>
<feature type="domain" description="Peptidase C1A papain C-terminal" evidence="2">
    <location>
        <begin position="56"/>
        <end position="274"/>
    </location>
</feature>
<dbReference type="GO" id="GO:0008234">
    <property type="term" value="F:cysteine-type peptidase activity"/>
    <property type="evidence" value="ECO:0007669"/>
    <property type="project" value="InterPro"/>
</dbReference>